<evidence type="ECO:0000256" key="2">
    <source>
        <dbReference type="SAM" id="Phobius"/>
    </source>
</evidence>
<feature type="region of interest" description="Disordered" evidence="1">
    <location>
        <begin position="28"/>
        <end position="52"/>
    </location>
</feature>
<dbReference type="Proteomes" id="UP000822476">
    <property type="component" value="Unassembled WGS sequence"/>
</dbReference>
<evidence type="ECO:0008006" key="5">
    <source>
        <dbReference type="Google" id="ProtNLM"/>
    </source>
</evidence>
<dbReference type="Gene3D" id="1.20.1070.10">
    <property type="entry name" value="Rhodopsin 7-helix transmembrane proteins"/>
    <property type="match status" value="1"/>
</dbReference>
<comment type="caution">
    <text evidence="3">The sequence shown here is derived from an EMBL/GenBank/DDBJ whole genome shotgun (WGS) entry which is preliminary data.</text>
</comment>
<evidence type="ECO:0000313" key="3">
    <source>
        <dbReference type="EMBL" id="KAF7256311.1"/>
    </source>
</evidence>
<dbReference type="EMBL" id="JTDE01003230">
    <property type="protein sequence ID" value="KAF7256311.1"/>
    <property type="molecule type" value="Genomic_DNA"/>
</dbReference>
<feature type="transmembrane region" description="Helical" evidence="2">
    <location>
        <begin position="234"/>
        <end position="258"/>
    </location>
</feature>
<protein>
    <recommendedName>
        <fullName evidence="5">G-protein coupled receptors family 2 profile 2 domain-containing protein</fullName>
    </recommendedName>
</protein>
<feature type="transmembrane region" description="Helical" evidence="2">
    <location>
        <begin position="270"/>
        <end position="293"/>
    </location>
</feature>
<feature type="compositionally biased region" description="Basic residues" evidence="1">
    <location>
        <begin position="35"/>
        <end position="44"/>
    </location>
</feature>
<evidence type="ECO:0000256" key="1">
    <source>
        <dbReference type="SAM" id="MobiDB-lite"/>
    </source>
</evidence>
<feature type="transmembrane region" description="Helical" evidence="2">
    <location>
        <begin position="342"/>
        <end position="364"/>
    </location>
</feature>
<feature type="transmembrane region" description="Helical" evidence="2">
    <location>
        <begin position="415"/>
        <end position="436"/>
    </location>
</feature>
<name>A0A8S9YTG7_9TREM</name>
<gene>
    <name evidence="3" type="ORF">EG68_08967</name>
</gene>
<keyword evidence="2" id="KW-0472">Membrane</keyword>
<dbReference type="OrthoDB" id="10052455at2759"/>
<keyword evidence="2" id="KW-1133">Transmembrane helix</keyword>
<evidence type="ECO:0000313" key="4">
    <source>
        <dbReference type="Proteomes" id="UP000822476"/>
    </source>
</evidence>
<sequence>MLRTTCFSLLSVYPVEWIKETTNSNIENQRPIRTNVKRRRRSLPGKKTEEPTDKFKRESAMHFLTESFLDDSGNWYSTLNKTIKLTLLFTRRQECEQAFYYRTTGRMKWNVPEPDDLKPCNTAHPVHCTFFETKNPNPVNWNTVTCENIKPNQTHIDCICPIRDVYTVFSDTQDASVRNVSYWTLFGMRDEERHSVVTRTVVLSTNIVSMLCSFVLLGITMFKLVRSRFRSIPLLHFILCASFPFLHAAMLAQSFVLHSRVGCHVVSMCLYAAGIMTTSWLCCEMVATFQILILGNSRMKVKCNLMFGLFVPAVMITVPSLLVERNAFGGDLLCLLARESFLFHIFVGTMAVDLLIGLVVRLLVECNIETPAYLGPLIIEKLLVHVHRMTSMLLYVAVSWSILFFSMFIPKPYLYHIGIGTVSLQGTFLAITLGVINKQRFMCYLKALHGKNE</sequence>
<organism evidence="3 4">
    <name type="scientific">Paragonimus skrjabini miyazakii</name>
    <dbReference type="NCBI Taxonomy" id="59628"/>
    <lineage>
        <taxon>Eukaryota</taxon>
        <taxon>Metazoa</taxon>
        <taxon>Spiralia</taxon>
        <taxon>Lophotrochozoa</taxon>
        <taxon>Platyhelminthes</taxon>
        <taxon>Trematoda</taxon>
        <taxon>Digenea</taxon>
        <taxon>Plagiorchiida</taxon>
        <taxon>Troglotremata</taxon>
        <taxon>Troglotrematidae</taxon>
        <taxon>Paragonimus</taxon>
    </lineage>
</organism>
<reference evidence="3" key="1">
    <citation type="submission" date="2019-07" db="EMBL/GenBank/DDBJ databases">
        <title>Annotation for the trematode Paragonimus miyazaki's.</title>
        <authorList>
            <person name="Choi Y.-J."/>
        </authorList>
    </citation>
    <scope>NUCLEOTIDE SEQUENCE</scope>
    <source>
        <strain evidence="3">Japan</strain>
    </source>
</reference>
<keyword evidence="4" id="KW-1185">Reference proteome</keyword>
<feature type="transmembrane region" description="Helical" evidence="2">
    <location>
        <begin position="392"/>
        <end position="409"/>
    </location>
</feature>
<proteinExistence type="predicted"/>
<dbReference type="AlphaFoldDB" id="A0A8S9YTG7"/>
<keyword evidence="2" id="KW-0812">Transmembrane</keyword>
<feature type="transmembrane region" description="Helical" evidence="2">
    <location>
        <begin position="305"/>
        <end position="322"/>
    </location>
</feature>
<accession>A0A8S9YTG7</accession>
<feature type="transmembrane region" description="Helical" evidence="2">
    <location>
        <begin position="201"/>
        <end position="222"/>
    </location>
</feature>